<dbReference type="EMBL" id="LS974202">
    <property type="protein sequence ID" value="SSC12673.1"/>
    <property type="molecule type" value="Genomic_DNA"/>
</dbReference>
<reference evidence="1 2" key="1">
    <citation type="submission" date="2017-01" db="EMBL/GenBank/DDBJ databases">
        <authorList>
            <person name="Erauso G."/>
        </authorList>
    </citation>
    <scope>NUCLEOTIDE SEQUENCE [LARGE SCALE GENOMIC DNA]</scope>
    <source>
        <strain evidence="1">MESINF1</strain>
    </source>
</reference>
<dbReference type="KEGG" id="minf:MESINF_1229"/>
<sequence>MRREPIERINSMFEIILVDIINHLAI</sequence>
<dbReference type="Proteomes" id="UP000250796">
    <property type="component" value="Chromosome MESINF"/>
</dbReference>
<evidence type="ECO:0000313" key="2">
    <source>
        <dbReference type="Proteomes" id="UP000250796"/>
    </source>
</evidence>
<accession>A0A7Z7LF22</accession>
<dbReference type="AlphaFoldDB" id="A0A7Z7LF22"/>
<protein>
    <submittedName>
        <fullName evidence="1">Uncharacterized protein</fullName>
    </submittedName>
</protein>
<name>A0A7Z7LF22_9BACT</name>
<evidence type="ECO:0000313" key="1">
    <source>
        <dbReference type="EMBL" id="SSC12673.1"/>
    </source>
</evidence>
<organism evidence="1 2">
    <name type="scientific">Mesotoga infera</name>
    <dbReference type="NCBI Taxonomy" id="1236046"/>
    <lineage>
        <taxon>Bacteria</taxon>
        <taxon>Thermotogati</taxon>
        <taxon>Thermotogota</taxon>
        <taxon>Thermotogae</taxon>
        <taxon>Kosmotogales</taxon>
        <taxon>Kosmotogaceae</taxon>
        <taxon>Mesotoga</taxon>
    </lineage>
</organism>
<proteinExistence type="predicted"/>
<gene>
    <name evidence="1" type="ORF">MESINF_1229</name>
</gene>
<keyword evidence="2" id="KW-1185">Reference proteome</keyword>